<sequence>MSIQLLMANPNRRTNGGTSRSNGTRNGLRYARSCRTYYSITDYSTSNGLPPINTGQGQTNGFQPLGTEALTDYTSQLAHLEEQNRLRRQLVQDERRHAQSQPQSPVGPQQPRWTQYEPRSAVDGTYWSRAEAELSSASTTTSGSQSANDSIYQYQQMLLIERQRRIREMEETRRQQERQRQREQQERRQ</sequence>
<protein>
    <submittedName>
        <fullName evidence="2">Uncharacterized protein</fullName>
    </submittedName>
</protein>
<name>A0A8H6VNM6_9PEZI</name>
<feature type="compositionally biased region" description="Polar residues" evidence="1">
    <location>
        <begin position="11"/>
        <end position="25"/>
    </location>
</feature>
<dbReference type="Proteomes" id="UP000660729">
    <property type="component" value="Unassembled WGS sequence"/>
</dbReference>
<keyword evidence="3" id="KW-1185">Reference proteome</keyword>
<evidence type="ECO:0000256" key="1">
    <source>
        <dbReference type="SAM" id="MobiDB-lite"/>
    </source>
</evidence>
<dbReference type="EMBL" id="JABCIY010000090">
    <property type="protein sequence ID" value="KAF7193295.1"/>
    <property type="molecule type" value="Genomic_DNA"/>
</dbReference>
<feature type="region of interest" description="Disordered" evidence="1">
    <location>
        <begin position="169"/>
        <end position="189"/>
    </location>
</feature>
<feature type="region of interest" description="Disordered" evidence="1">
    <location>
        <begin position="92"/>
        <end position="117"/>
    </location>
</feature>
<comment type="caution">
    <text evidence="2">The sequence shown here is derived from an EMBL/GenBank/DDBJ whole genome shotgun (WGS) entry which is preliminary data.</text>
</comment>
<feature type="compositionally biased region" description="Low complexity" evidence="1">
    <location>
        <begin position="99"/>
        <end position="111"/>
    </location>
</feature>
<dbReference type="OrthoDB" id="10451737at2759"/>
<feature type="region of interest" description="Disordered" evidence="1">
    <location>
        <begin position="43"/>
        <end position="64"/>
    </location>
</feature>
<feature type="region of interest" description="Disordered" evidence="1">
    <location>
        <begin position="1"/>
        <end position="28"/>
    </location>
</feature>
<gene>
    <name evidence="2" type="ORF">HII31_05389</name>
</gene>
<evidence type="ECO:0000313" key="2">
    <source>
        <dbReference type="EMBL" id="KAF7193295.1"/>
    </source>
</evidence>
<proteinExistence type="predicted"/>
<organism evidence="2 3">
    <name type="scientific">Pseudocercospora fuligena</name>
    <dbReference type="NCBI Taxonomy" id="685502"/>
    <lineage>
        <taxon>Eukaryota</taxon>
        <taxon>Fungi</taxon>
        <taxon>Dikarya</taxon>
        <taxon>Ascomycota</taxon>
        <taxon>Pezizomycotina</taxon>
        <taxon>Dothideomycetes</taxon>
        <taxon>Dothideomycetidae</taxon>
        <taxon>Mycosphaerellales</taxon>
        <taxon>Mycosphaerellaceae</taxon>
        <taxon>Pseudocercospora</taxon>
    </lineage>
</organism>
<reference evidence="2" key="1">
    <citation type="submission" date="2020-04" db="EMBL/GenBank/DDBJ databases">
        <title>Draft genome resource of the tomato pathogen Pseudocercospora fuligena.</title>
        <authorList>
            <person name="Zaccaron A."/>
        </authorList>
    </citation>
    <scope>NUCLEOTIDE SEQUENCE</scope>
    <source>
        <strain evidence="2">PF001</strain>
    </source>
</reference>
<feature type="compositionally biased region" description="Polar residues" evidence="1">
    <location>
        <begin position="43"/>
        <end position="62"/>
    </location>
</feature>
<evidence type="ECO:0000313" key="3">
    <source>
        <dbReference type="Proteomes" id="UP000660729"/>
    </source>
</evidence>
<accession>A0A8H6VNM6</accession>
<dbReference type="AlphaFoldDB" id="A0A8H6VNM6"/>